<dbReference type="InterPro" id="IPR003731">
    <property type="entry name" value="Di-Nase_FeMo-co_biosynth"/>
</dbReference>
<organism evidence="2 3">
    <name type="scientific">candidate division TA06 bacterium B3_TA06</name>
    <dbReference type="NCBI Taxonomy" id="2012487"/>
    <lineage>
        <taxon>Bacteria</taxon>
        <taxon>Bacteria division TA06</taxon>
    </lineage>
</organism>
<sequence>MKIAVSASGKTLEDQVDVRFGRAPYFLIINGDQVEVVANPNLSAGGGVGVQTSQMLADRGVEAVIAGNFGPKAYQVLQAAGIKAYSVEGKKVKEAIELLKEDKLQPIQAANKASHW</sequence>
<proteinExistence type="predicted"/>
<dbReference type="AlphaFoldDB" id="A0A532V6L3"/>
<reference evidence="2 3" key="1">
    <citation type="submission" date="2017-06" db="EMBL/GenBank/DDBJ databases">
        <title>Novel microbial phyla capable of carbon fixation and sulfur reduction in deep-sea sediments.</title>
        <authorList>
            <person name="Huang J."/>
            <person name="Baker B."/>
            <person name="Wang Y."/>
        </authorList>
    </citation>
    <scope>NUCLEOTIDE SEQUENCE [LARGE SCALE GENOMIC DNA]</scope>
    <source>
        <strain evidence="2">B3_TA06</strain>
    </source>
</reference>
<dbReference type="InterPro" id="IPR033913">
    <property type="entry name" value="MTH1175_dom"/>
</dbReference>
<dbReference type="EMBL" id="NJBO01000008">
    <property type="protein sequence ID" value="TKJ42843.1"/>
    <property type="molecule type" value="Genomic_DNA"/>
</dbReference>
<evidence type="ECO:0000313" key="3">
    <source>
        <dbReference type="Proteomes" id="UP000317778"/>
    </source>
</evidence>
<evidence type="ECO:0000313" key="2">
    <source>
        <dbReference type="EMBL" id="TKJ42843.1"/>
    </source>
</evidence>
<feature type="domain" description="Dinitrogenase iron-molybdenum cofactor biosynthesis" evidence="1">
    <location>
        <begin position="13"/>
        <end position="100"/>
    </location>
</feature>
<dbReference type="Proteomes" id="UP000317778">
    <property type="component" value="Unassembled WGS sequence"/>
</dbReference>
<dbReference type="PANTHER" id="PTHR42983">
    <property type="entry name" value="DINITROGENASE IRON-MOLYBDENUM COFACTOR PROTEIN-RELATED"/>
    <property type="match status" value="1"/>
</dbReference>
<gene>
    <name evidence="2" type="ORF">CEE36_06145</name>
</gene>
<dbReference type="CDD" id="cd00851">
    <property type="entry name" value="MTH1175"/>
    <property type="match status" value="1"/>
</dbReference>
<protein>
    <recommendedName>
        <fullName evidence="1">Dinitrogenase iron-molybdenum cofactor biosynthesis domain-containing protein</fullName>
    </recommendedName>
</protein>
<dbReference type="Gene3D" id="3.30.420.130">
    <property type="entry name" value="Dinitrogenase iron-molybdenum cofactor biosynthesis domain"/>
    <property type="match status" value="1"/>
</dbReference>
<evidence type="ECO:0000259" key="1">
    <source>
        <dbReference type="Pfam" id="PF02579"/>
    </source>
</evidence>
<dbReference type="InterPro" id="IPR036105">
    <property type="entry name" value="DiNase_FeMo-co_biosyn_sf"/>
</dbReference>
<comment type="caution">
    <text evidence="2">The sequence shown here is derived from an EMBL/GenBank/DDBJ whole genome shotgun (WGS) entry which is preliminary data.</text>
</comment>
<name>A0A532V6L3_UNCT6</name>
<dbReference type="Pfam" id="PF02579">
    <property type="entry name" value="Nitro_FeMo-Co"/>
    <property type="match status" value="1"/>
</dbReference>
<accession>A0A532V6L3</accession>
<dbReference type="SUPFAM" id="SSF53146">
    <property type="entry name" value="Nitrogenase accessory factor-like"/>
    <property type="match status" value="1"/>
</dbReference>
<dbReference type="PANTHER" id="PTHR42983:SF1">
    <property type="entry name" value="IRON-MOLYBDENUM PROTEIN"/>
    <property type="match status" value="1"/>
</dbReference>